<dbReference type="Proteomes" id="UP000565719">
    <property type="component" value="Unassembled WGS sequence"/>
</dbReference>
<dbReference type="GO" id="GO:0005737">
    <property type="term" value="C:cytoplasm"/>
    <property type="evidence" value="ECO:0007669"/>
    <property type="project" value="InterPro"/>
</dbReference>
<keyword evidence="2" id="KW-0964">Secreted</keyword>
<dbReference type="PANTHER" id="PTHR32305:SF15">
    <property type="entry name" value="PROTEIN RHSA-RELATED"/>
    <property type="match status" value="1"/>
</dbReference>
<gene>
    <name evidence="7" type="ORF">F0225_01160</name>
</gene>
<comment type="caution">
    <text evidence="7">The sequence shown here is derived from an EMBL/GenBank/DDBJ whole genome shotgun (WGS) entry which is preliminary data.</text>
</comment>
<dbReference type="SUPFAM" id="SSF69318">
    <property type="entry name" value="Integrin alpha N-terminal domain"/>
    <property type="match status" value="1"/>
</dbReference>
<dbReference type="EMBL" id="VTXC01000002">
    <property type="protein sequence ID" value="NOH69951.1"/>
    <property type="molecule type" value="Genomic_DNA"/>
</dbReference>
<evidence type="ECO:0000256" key="4">
    <source>
        <dbReference type="ARBA" id="ARBA00023026"/>
    </source>
</evidence>
<dbReference type="InterPro" id="IPR028994">
    <property type="entry name" value="Integrin_alpha_N"/>
</dbReference>
<evidence type="ECO:0000256" key="2">
    <source>
        <dbReference type="ARBA" id="ARBA00022525"/>
    </source>
</evidence>
<evidence type="ECO:0000256" key="6">
    <source>
        <dbReference type="SAM" id="SignalP"/>
    </source>
</evidence>
<sequence>MKSIRLTRALRLSLTTLCLGSIASSAFALTSGAGKSIELSGEFAASGGEATYSLPLSVSPGRAGHQPSLSLEYRSDSPNGMLGMGWSIGGVSAISRCGQNLNKDGRWGGVRFNADDRYCLDGKRLIAVSGRDGENLTEYRVENNGYSKIVSFGRAGNGPASFKIWYKDGSVYEYGVTQDTRVELPAQAHAYKWVLNKITDSSKQNHINFVYSEENAAGKHKLAEVNYVGGKVRFVYQARPDTTSQYLNGGLLQRQERLSAVETFDSQSEAIGRYNLGYTLSPNTSRSQLTKLDYCAGGQCSSEIQFSWTGQNKVTLGGATNPGFRSPRYFDTNGDGIAEIYGEVSNDSRGNATVKDLNGAQRSGVKSFSLTGSVISPSLSFNQCAVNTASPYRAANGQLASYCQFSSCRGSQCKYGSKGVNYGDFNGNGIETSQQGYSTADINGDGIDDLHKFDVPKGGYRYKITGAGWQTLPSAGVRVLKAFTDINNDGYLDAVMGSLSRSENLSVYLFNGVSFNSPISINLKPTFDDSIHFADINNDGYPDLGFGKHFYLNNKNNGFSTSPALTLAANIYATQDVNGDDWVDILTRGKGGTDKASIYYSSAAVQDKITRISELSVDYDVVYKPAIDKNVYTLSGTSAYPYKIVTPTRYLVAKTTKKPKGYAATTYDYHYSGAKSHLKGGGFLGFKTITETETAEIVTRITTTYEQTSLPQVGKKLAQQVTKDGKLVSDTSYRYKQHTLQGYNAKYYQVYADQVVKKSYGLGNKSVERQETITRTRDRFGNLLEETTVTSSELEGAGQFTSHSQLEYVSTGLNQNHYIYDITSVSNIDNLDQTLKNFKAGMTRYCAANGDVFFSPNDHFVLIHGEVDVPIVLERYNHYFKYQTNSYSVDLDGLTIYQGQLVNSSASEFASADVKACGSYSYKDYDGDGNMEFTTANRTRVESVGETGDNYWKIGAIDNVISTIVDNSTDLKRTVANDYEYNASSFMISDRMTSSDYDSNGEVAQSAKFVTQRYGYDDWGNVTSESIEGSDLPRREQSTTFDDQGLFAIADTNAEGHRSRVKYDTQGFVVRTISALKNRTSEFSYDVFGRLKTETLPSKGNINRSEYQIGGACGQYATAQTVSCVTTTLAAGGKVITLFDYAGREVRKLHTGFSGQLVVVDTNWDRNGRKLSVTRPQYAHLSTPAPKVTFGYDALNREISKQEPAAGGGIASFITTYQGYKTSVDDARGFTHSTLTNVMGHILRKEEPDSAYQTYLYYPDGKLKSSTDSAGNTTRIRYDNLGHRSYLDDPGMGKWNYVYNAAGELIYKRDAKGTVTTTEYDNLGRKTKQVEDGKVSIWRYDERRALGTLSGFAGNGSETDYYYNESGLSEEVAVKVKGEVFSTFYYYDDFERVTREVRPNGAATTLADAAKQLSSANKKDRLAVEYVYNPYGYQSAVRSPKTYADEVFTSSKFRDDIAKLLDAAKQQAAQYLAKAERYSQQTSFFNDKAAQYSAKTVNIHTLDASSLALLKDGYRYKQWCNEQGECYLRPGTWVMLHDDVTIPIDVTLEGAIYRLNTALANRSGNGIRYYNATVHPVPASEFDGQNLSPAHDYLLTDYDDNGVKDLMSNQDIYIANADASTREELIFSADDLEKAAIVANTRYKFYTDLARELIELSEQVAKLSGQYCQYANQLGGNQIDSAKRSSCQNSQQSSQADHLNLILTQSQLADSTQNKAYVYYWQRRETDAYDHTLAETLGNGLVNTYSHDANTGRPNYITTHKASVLFDPSIRQSTAKGRNVRFIQYRYDNHNNVTYRYDESLGITDTWQYDGLDRVVHNKVSLISKDRHGANNPDFAGPFDYQYDKLGNIKYKSDIGRYDYSGRNTGPHAVTKANGLHYQYDANGNMLRAKIDGSAQNERELEWTAFNKPSKIVRNGKSVEFFYDANHNRYLKKNSDGIETFYFGKSYERITDSNTGITQHKHFVYADGKLIALNTQSMDANNQLKDKQIRYLHYDALNSVDMITDGYGNVVERRSYDTWGKQRKVTWREQGPQDVVQSVITNRGYTGHEEITEVGLVHMNGRVYDQELGRFISADPLVQAPYITNSFNRYSYVMNNPLKYIDPTGFKGLESGSCDVGSSSSGSSGGSKDSNNGCGNDNKSQKGGGGRGGKEGDPSGSNSESKEDDDSLADSEDTTNYGPSLNDVLKNPELGGIKPSYPVETAALGGVRLTKMAVESLSAATARLASKLAPKAKYADDVAKKADDVAKKADDVPKSEGKRRKNRIPDKGKPGTVAENPAGTTRKRYGPDGNVQKEWNKGHGPKAPKNEQSDHIHDYKPNPRNPSGRGERMPGRETRPRDLNDMDLL</sequence>
<proteinExistence type="predicted"/>
<feature type="compositionally biased region" description="Basic and acidic residues" evidence="5">
    <location>
        <begin position="2325"/>
        <end position="2345"/>
    </location>
</feature>
<feature type="region of interest" description="Disordered" evidence="5">
    <location>
        <begin position="2225"/>
        <end position="2345"/>
    </location>
</feature>
<feature type="compositionally biased region" description="Basic and acidic residues" evidence="5">
    <location>
        <begin position="2233"/>
        <end position="2256"/>
    </location>
</feature>
<protein>
    <submittedName>
        <fullName evidence="7">Type IV secretion protein Rhs</fullName>
    </submittedName>
</protein>
<dbReference type="Gene3D" id="2.180.10.10">
    <property type="entry name" value="RHS repeat-associated core"/>
    <property type="match status" value="2"/>
</dbReference>
<comment type="subcellular location">
    <subcellularLocation>
        <location evidence="1">Secreted</location>
    </subcellularLocation>
</comment>
<dbReference type="Pfam" id="PF13517">
    <property type="entry name" value="FG-GAP_3"/>
    <property type="match status" value="1"/>
</dbReference>
<feature type="compositionally biased region" description="Low complexity" evidence="5">
    <location>
        <begin position="2112"/>
        <end position="2138"/>
    </location>
</feature>
<name>A0A7Y4ECZ8_9VIBR</name>
<dbReference type="InterPro" id="IPR013517">
    <property type="entry name" value="FG-GAP"/>
</dbReference>
<evidence type="ECO:0000256" key="3">
    <source>
        <dbReference type="ARBA" id="ARBA00022729"/>
    </source>
</evidence>
<keyword evidence="4" id="KW-0843">Virulence</keyword>
<keyword evidence="3 6" id="KW-0732">Signal</keyword>
<feature type="compositionally biased region" description="Acidic residues" evidence="5">
    <location>
        <begin position="2162"/>
        <end position="2173"/>
    </location>
</feature>
<evidence type="ECO:0000256" key="1">
    <source>
        <dbReference type="ARBA" id="ARBA00004613"/>
    </source>
</evidence>
<dbReference type="NCBIfam" id="TIGR01643">
    <property type="entry name" value="YD_repeat_2x"/>
    <property type="match status" value="1"/>
</dbReference>
<feature type="signal peptide" evidence="6">
    <location>
        <begin position="1"/>
        <end position="28"/>
    </location>
</feature>
<dbReference type="Pfam" id="PF03534">
    <property type="entry name" value="SpvB"/>
    <property type="match status" value="1"/>
</dbReference>
<dbReference type="InterPro" id="IPR022385">
    <property type="entry name" value="Rhs_assc_core"/>
</dbReference>
<evidence type="ECO:0000313" key="8">
    <source>
        <dbReference type="Proteomes" id="UP000565719"/>
    </source>
</evidence>
<evidence type="ECO:0000256" key="5">
    <source>
        <dbReference type="SAM" id="MobiDB-lite"/>
    </source>
</evidence>
<dbReference type="InterPro" id="IPR003284">
    <property type="entry name" value="Sal_SpvB"/>
</dbReference>
<feature type="region of interest" description="Disordered" evidence="5">
    <location>
        <begin position="2112"/>
        <end position="2193"/>
    </location>
</feature>
<dbReference type="NCBIfam" id="TIGR03696">
    <property type="entry name" value="Rhs_assc_core"/>
    <property type="match status" value="1"/>
</dbReference>
<dbReference type="RefSeq" id="WP_171359622.1">
    <property type="nucleotide sequence ID" value="NZ_VTXC01000002.1"/>
</dbReference>
<accession>A0A7Y4ECZ8</accession>
<reference evidence="7 8" key="1">
    <citation type="submission" date="2019-09" db="EMBL/GenBank/DDBJ databases">
        <title>Draft genome sequencing and comparative genomics of hatchery-associated Vibrios.</title>
        <authorList>
            <person name="Kehlet-Delgado H."/>
            <person name="Mueller R.S."/>
        </authorList>
    </citation>
    <scope>NUCLEOTIDE SEQUENCE [LARGE SCALE GENOMIC DNA]</scope>
    <source>
        <strain evidence="7 8">99-46-Y</strain>
    </source>
</reference>
<evidence type="ECO:0000313" key="7">
    <source>
        <dbReference type="EMBL" id="NOH69951.1"/>
    </source>
</evidence>
<feature type="chain" id="PRO_5030749869" evidence="6">
    <location>
        <begin position="29"/>
        <end position="2345"/>
    </location>
</feature>
<feature type="compositionally biased region" description="Basic and acidic residues" evidence="5">
    <location>
        <begin position="2304"/>
        <end position="2317"/>
    </location>
</feature>
<organism evidence="7 8">
    <name type="scientific">Vibrio pectenicida</name>
    <dbReference type="NCBI Taxonomy" id="62763"/>
    <lineage>
        <taxon>Bacteria</taxon>
        <taxon>Pseudomonadati</taxon>
        <taxon>Pseudomonadota</taxon>
        <taxon>Gammaproteobacteria</taxon>
        <taxon>Vibrionales</taxon>
        <taxon>Vibrionaceae</taxon>
        <taxon>Vibrio</taxon>
    </lineage>
</organism>
<dbReference type="PANTHER" id="PTHR32305">
    <property type="match status" value="1"/>
</dbReference>
<dbReference type="InterPro" id="IPR006530">
    <property type="entry name" value="YD"/>
</dbReference>
<dbReference type="GO" id="GO:0005576">
    <property type="term" value="C:extracellular region"/>
    <property type="evidence" value="ECO:0007669"/>
    <property type="project" value="UniProtKB-SubCell"/>
</dbReference>
<dbReference type="InterPro" id="IPR050708">
    <property type="entry name" value="T6SS_VgrG/RHS"/>
</dbReference>